<dbReference type="InterPro" id="IPR045023">
    <property type="entry name" value="FATA/B"/>
</dbReference>
<keyword evidence="4" id="KW-0276">Fatty acid metabolism</keyword>
<dbReference type="PANTHER" id="PTHR31727:SF6">
    <property type="entry name" value="OLEOYL-ACYL CARRIER PROTEIN THIOESTERASE 1, CHLOROPLASTIC"/>
    <property type="match status" value="1"/>
</dbReference>
<dbReference type="GO" id="GO:0000036">
    <property type="term" value="F:acyl carrier activity"/>
    <property type="evidence" value="ECO:0007669"/>
    <property type="project" value="TreeGrafter"/>
</dbReference>
<evidence type="ECO:0000256" key="6">
    <source>
        <dbReference type="ARBA" id="ARBA00023098"/>
    </source>
</evidence>
<dbReference type="GO" id="GO:0016297">
    <property type="term" value="F:fatty acyl-[ACP] hydrolase activity"/>
    <property type="evidence" value="ECO:0007669"/>
    <property type="project" value="InterPro"/>
</dbReference>
<evidence type="ECO:0000256" key="4">
    <source>
        <dbReference type="ARBA" id="ARBA00022832"/>
    </source>
</evidence>
<dbReference type="PANTHER" id="PTHR31727">
    <property type="entry name" value="OLEOYL-ACYL CARRIER PROTEIN THIOESTERASE 1, CHLOROPLASTIC"/>
    <property type="match status" value="1"/>
</dbReference>
<dbReference type="AlphaFoldDB" id="A0A4Q1RKP4"/>
<evidence type="ECO:0000259" key="8">
    <source>
        <dbReference type="Pfam" id="PF01643"/>
    </source>
</evidence>
<evidence type="ECO:0000259" key="9">
    <source>
        <dbReference type="Pfam" id="PF20791"/>
    </source>
</evidence>
<proteinExistence type="inferred from homology"/>
<protein>
    <submittedName>
        <fullName evidence="10">Acyl-[acyl-carrier-protein] thioesterase</fullName>
    </submittedName>
</protein>
<evidence type="ECO:0000313" key="10">
    <source>
        <dbReference type="EMBL" id="RXS76342.1"/>
    </source>
</evidence>
<dbReference type="OrthoDB" id="9801517at2"/>
<comment type="caution">
    <text evidence="10">The sequence shown here is derived from an EMBL/GenBank/DDBJ whole genome shotgun (WGS) entry which is preliminary data.</text>
</comment>
<evidence type="ECO:0000256" key="2">
    <source>
        <dbReference type="ARBA" id="ARBA00022516"/>
    </source>
</evidence>
<dbReference type="RefSeq" id="WP_129258957.1">
    <property type="nucleotide sequence ID" value="NZ_SDKC01000001.1"/>
</dbReference>
<organism evidence="10 11">
    <name type="scientific">Blautia faecicola</name>
    <dbReference type="NCBI Taxonomy" id="2509240"/>
    <lineage>
        <taxon>Bacteria</taxon>
        <taxon>Bacillati</taxon>
        <taxon>Bacillota</taxon>
        <taxon>Clostridia</taxon>
        <taxon>Lachnospirales</taxon>
        <taxon>Lachnospiraceae</taxon>
        <taxon>Blautia</taxon>
    </lineage>
</organism>
<feature type="domain" description="Acyl-ACP thioesterase-like C-terminal" evidence="9">
    <location>
        <begin position="148"/>
        <end position="205"/>
    </location>
</feature>
<keyword evidence="11" id="KW-1185">Reference proteome</keyword>
<dbReference type="InterPro" id="IPR049427">
    <property type="entry name" value="Acyl-ACP_TE_C"/>
</dbReference>
<dbReference type="SUPFAM" id="SSF54637">
    <property type="entry name" value="Thioesterase/thiol ester dehydrase-isomerase"/>
    <property type="match status" value="2"/>
</dbReference>
<dbReference type="EMBL" id="SDKC01000001">
    <property type="protein sequence ID" value="RXS76342.1"/>
    <property type="molecule type" value="Genomic_DNA"/>
</dbReference>
<keyword evidence="3" id="KW-0378">Hydrolase</keyword>
<dbReference type="InterPro" id="IPR029069">
    <property type="entry name" value="HotDog_dom_sf"/>
</dbReference>
<comment type="similarity">
    <text evidence="1">Belongs to the acyl-ACP thioesterase family.</text>
</comment>
<keyword evidence="6" id="KW-0443">Lipid metabolism</keyword>
<dbReference type="Pfam" id="PF01643">
    <property type="entry name" value="Acyl-ACP_TE"/>
    <property type="match status" value="1"/>
</dbReference>
<name>A0A4Q1RKP4_9FIRM</name>
<sequence>MYSFESKVRYSEVGEDTRMTLYSVLNYFQDCSVFHSESVGRGTAVQGELGRAWVLTGWQIEFRRAADLGESIRISTWPHGFRGFIGERNFLMETLDGEILACADSSWAYIDTKTGHPVKASEEERAVYPIEEKLDMKPLGRKIRIPEERQEMGCFTVRQYHLDSNHHVNNAQYIRLSQEYIPADFQVQRLRAEYKRQAVLGDKIFPLVSKTEDSYVVALCNEEKEPYAVVEFA</sequence>
<evidence type="ECO:0000256" key="3">
    <source>
        <dbReference type="ARBA" id="ARBA00022801"/>
    </source>
</evidence>
<evidence type="ECO:0000313" key="11">
    <source>
        <dbReference type="Proteomes" id="UP000290106"/>
    </source>
</evidence>
<dbReference type="InterPro" id="IPR002864">
    <property type="entry name" value="Acyl-ACP_thioesterase_NHD"/>
</dbReference>
<evidence type="ECO:0000256" key="1">
    <source>
        <dbReference type="ARBA" id="ARBA00006500"/>
    </source>
</evidence>
<dbReference type="Gene3D" id="3.10.129.10">
    <property type="entry name" value="Hotdog Thioesterase"/>
    <property type="match status" value="1"/>
</dbReference>
<evidence type="ECO:0000256" key="5">
    <source>
        <dbReference type="ARBA" id="ARBA00022946"/>
    </source>
</evidence>
<feature type="domain" description="Acyl-ACP thioesterase N-terminal hotdog" evidence="8">
    <location>
        <begin position="5"/>
        <end position="128"/>
    </location>
</feature>
<gene>
    <name evidence="10" type="ORF">ETP43_14800</name>
</gene>
<keyword evidence="7" id="KW-0275">Fatty acid biosynthesis</keyword>
<dbReference type="CDD" id="cd00586">
    <property type="entry name" value="4HBT"/>
    <property type="match status" value="1"/>
</dbReference>
<reference evidence="10 11" key="1">
    <citation type="submission" date="2019-01" db="EMBL/GenBank/DDBJ databases">
        <title>Blautia sp. nov. KGMB01111 isolated human feces.</title>
        <authorList>
            <person name="Park J.-E."/>
            <person name="Kim J.-S."/>
            <person name="Park S.-H."/>
        </authorList>
    </citation>
    <scope>NUCLEOTIDE SEQUENCE [LARGE SCALE GENOMIC DNA]</scope>
    <source>
        <strain evidence="10 11">KGMB01111</strain>
    </source>
</reference>
<keyword evidence="2" id="KW-0444">Lipid biosynthesis</keyword>
<dbReference type="Pfam" id="PF20791">
    <property type="entry name" value="Acyl-ACP_TE_C"/>
    <property type="match status" value="1"/>
</dbReference>
<dbReference type="Proteomes" id="UP000290106">
    <property type="component" value="Unassembled WGS sequence"/>
</dbReference>
<accession>A0A4Q1RKP4</accession>
<evidence type="ECO:0000256" key="7">
    <source>
        <dbReference type="ARBA" id="ARBA00023160"/>
    </source>
</evidence>
<keyword evidence="5" id="KW-0809">Transit peptide</keyword>